<sequence length="168" mass="19465">MPKVMNGKKNAYKIMNLLGKDQDGKEGVIDIPEEYIALDKYKASLSHKANHSFEPNAKFTLFHHARFGLIPSLVITAEAVAHDKEITVSYDYAMDESPPWYQDLYTQKYDDFCIKNPRTLKGTPNHIFDHKIQLKQELGGVQNGMFYKHHLRHHGLNFLIEQDRIQSH</sequence>
<dbReference type="OrthoDB" id="6374977at2759"/>
<proteinExistence type="predicted"/>
<protein>
    <submittedName>
        <fullName evidence="1">SETD7</fullName>
        <ecNumber evidence="1">2.1.1.354</ecNumber>
    </submittedName>
</protein>
<dbReference type="AlphaFoldDB" id="A0A7R8D3M1"/>
<dbReference type="SUPFAM" id="SSF82199">
    <property type="entry name" value="SET domain"/>
    <property type="match status" value="1"/>
</dbReference>
<name>A0A7R8D3M1_LEPSM</name>
<keyword evidence="2" id="KW-1185">Reference proteome</keyword>
<organism evidence="1 2">
    <name type="scientific">Lepeophtheirus salmonis</name>
    <name type="common">Salmon louse</name>
    <name type="synonym">Caligus salmonis</name>
    <dbReference type="NCBI Taxonomy" id="72036"/>
    <lineage>
        <taxon>Eukaryota</taxon>
        <taxon>Metazoa</taxon>
        <taxon>Ecdysozoa</taxon>
        <taxon>Arthropoda</taxon>
        <taxon>Crustacea</taxon>
        <taxon>Multicrustacea</taxon>
        <taxon>Hexanauplia</taxon>
        <taxon>Copepoda</taxon>
        <taxon>Siphonostomatoida</taxon>
        <taxon>Caligidae</taxon>
        <taxon>Lepeophtheirus</taxon>
    </lineage>
</organism>
<keyword evidence="1" id="KW-0489">Methyltransferase</keyword>
<dbReference type="Proteomes" id="UP000675881">
    <property type="component" value="Chromosome 8"/>
</dbReference>
<keyword evidence="1" id="KW-0808">Transferase</keyword>
<dbReference type="InterPro" id="IPR046341">
    <property type="entry name" value="SET_dom_sf"/>
</dbReference>
<evidence type="ECO:0000313" key="1">
    <source>
        <dbReference type="EMBL" id="CAF3017606.1"/>
    </source>
</evidence>
<dbReference type="GO" id="GO:0005694">
    <property type="term" value="C:chromosome"/>
    <property type="evidence" value="ECO:0007669"/>
    <property type="project" value="TreeGrafter"/>
</dbReference>
<dbReference type="GO" id="GO:0005634">
    <property type="term" value="C:nucleus"/>
    <property type="evidence" value="ECO:0007669"/>
    <property type="project" value="TreeGrafter"/>
</dbReference>
<dbReference type="GO" id="GO:0003682">
    <property type="term" value="F:chromatin binding"/>
    <property type="evidence" value="ECO:0007669"/>
    <property type="project" value="TreeGrafter"/>
</dbReference>
<dbReference type="Gene3D" id="2.170.270.10">
    <property type="entry name" value="SET domain"/>
    <property type="match status" value="1"/>
</dbReference>
<dbReference type="PANTHER" id="PTHR46820:SF1">
    <property type="entry name" value="HISTONE-LYSINE N-METHYLTRANSFERASE SETD7"/>
    <property type="match status" value="1"/>
</dbReference>
<gene>
    <name evidence="1" type="ORF">LSAA_13586</name>
</gene>
<dbReference type="GO" id="GO:0070828">
    <property type="term" value="P:heterochromatin organization"/>
    <property type="evidence" value="ECO:0007669"/>
    <property type="project" value="TreeGrafter"/>
</dbReference>
<evidence type="ECO:0000313" key="2">
    <source>
        <dbReference type="Proteomes" id="UP000675881"/>
    </source>
</evidence>
<accession>A0A7R8D3M1</accession>
<reference evidence="1" key="1">
    <citation type="submission" date="2021-02" db="EMBL/GenBank/DDBJ databases">
        <authorList>
            <person name="Bekaert M."/>
        </authorList>
    </citation>
    <scope>NUCLEOTIDE SEQUENCE</scope>
    <source>
        <strain evidence="1">IoA-00</strain>
    </source>
</reference>
<dbReference type="EC" id="2.1.1.354" evidence="1"/>
<dbReference type="PANTHER" id="PTHR46820">
    <property type="entry name" value="HISTONE-LYSINE N-METHYLTRANSFERASE SETD7"/>
    <property type="match status" value="1"/>
</dbReference>
<dbReference type="GO" id="GO:0032259">
    <property type="term" value="P:methylation"/>
    <property type="evidence" value="ECO:0007669"/>
    <property type="project" value="UniProtKB-KW"/>
</dbReference>
<dbReference type="GO" id="GO:0140999">
    <property type="term" value="F:histone H3K4 trimethyltransferase activity"/>
    <property type="evidence" value="ECO:0007669"/>
    <property type="project" value="UniProtKB-EC"/>
</dbReference>
<dbReference type="EMBL" id="HG994587">
    <property type="protein sequence ID" value="CAF3017606.1"/>
    <property type="molecule type" value="Genomic_DNA"/>
</dbReference>